<dbReference type="Gene3D" id="2.40.10.10">
    <property type="entry name" value="Trypsin-like serine proteases"/>
    <property type="match status" value="1"/>
</dbReference>
<dbReference type="PANTHER" id="PTHR24264:SF83">
    <property type="entry name" value="COMPLEMENT FACTOR I"/>
    <property type="match status" value="1"/>
</dbReference>
<comment type="caution">
    <text evidence="6">The sequence shown here is derived from an EMBL/GenBank/DDBJ whole genome shotgun (WGS) entry which is preliminary data.</text>
</comment>
<evidence type="ECO:0000256" key="3">
    <source>
        <dbReference type="ARBA" id="ARBA00022825"/>
    </source>
</evidence>
<evidence type="ECO:0000256" key="2">
    <source>
        <dbReference type="ARBA" id="ARBA00022801"/>
    </source>
</evidence>
<dbReference type="PRINTS" id="PR00722">
    <property type="entry name" value="CHYMOTRYPSIN"/>
</dbReference>
<dbReference type="EMBL" id="BLKM01001235">
    <property type="protein sequence ID" value="GFG39795.1"/>
    <property type="molecule type" value="Genomic_DNA"/>
</dbReference>
<keyword evidence="2" id="KW-0378">Hydrolase</keyword>
<dbReference type="CDD" id="cd00190">
    <property type="entry name" value="Tryp_SPc"/>
    <property type="match status" value="1"/>
</dbReference>
<dbReference type="FunFam" id="2.40.10.10:FF:000068">
    <property type="entry name" value="transmembrane protease serine 2"/>
    <property type="match status" value="1"/>
</dbReference>
<dbReference type="AlphaFoldDB" id="A0A6L2QA35"/>
<sequence>MVAIVKTGTTTLRCGGALIRPNFVLTTAYCASLPNTSDTEVMVGNNNLTRESPSIFAGVKEIRIHKGYDPQSRKNDIALLKLTYDLRIQQPAVDIINIRESAFPVTAICNLTGWGSRTWNGKSPGRLQRLELSAVDYVICSWILKQPIEVGQFCGGGKEGENGCFLDEGDPLVCDGELAGIMSYSISCGINNKPSVYTEVFKYRDWIDATIESMNSAAATSLSSCISTAMPVALVSYWKSRA</sequence>
<dbReference type="Proteomes" id="UP000502823">
    <property type="component" value="Unassembled WGS sequence"/>
</dbReference>
<dbReference type="GO" id="GO:0005615">
    <property type="term" value="C:extracellular space"/>
    <property type="evidence" value="ECO:0007669"/>
    <property type="project" value="TreeGrafter"/>
</dbReference>
<evidence type="ECO:0000256" key="4">
    <source>
        <dbReference type="ARBA" id="ARBA00023157"/>
    </source>
</evidence>
<reference evidence="7" key="1">
    <citation type="submission" date="2020-01" db="EMBL/GenBank/DDBJ databases">
        <title>Draft genome sequence of the Termite Coptotermes fromosanus.</title>
        <authorList>
            <person name="Itakura S."/>
            <person name="Yosikawa Y."/>
            <person name="Umezawa K."/>
        </authorList>
    </citation>
    <scope>NUCLEOTIDE SEQUENCE [LARGE SCALE GENOMIC DNA]</scope>
</reference>
<dbReference type="InterPro" id="IPR001314">
    <property type="entry name" value="Peptidase_S1A"/>
</dbReference>
<evidence type="ECO:0000259" key="5">
    <source>
        <dbReference type="PROSITE" id="PS50240"/>
    </source>
</evidence>
<dbReference type="PANTHER" id="PTHR24264">
    <property type="entry name" value="TRYPSIN-RELATED"/>
    <property type="match status" value="1"/>
</dbReference>
<dbReference type="GO" id="GO:0006508">
    <property type="term" value="P:proteolysis"/>
    <property type="evidence" value="ECO:0007669"/>
    <property type="project" value="UniProtKB-KW"/>
</dbReference>
<dbReference type="SMART" id="SM00020">
    <property type="entry name" value="Tryp_SPc"/>
    <property type="match status" value="1"/>
</dbReference>
<dbReference type="InParanoid" id="A0A6L2QA35"/>
<dbReference type="Pfam" id="PF00089">
    <property type="entry name" value="Trypsin"/>
    <property type="match status" value="1"/>
</dbReference>
<proteinExistence type="predicted"/>
<keyword evidence="7" id="KW-1185">Reference proteome</keyword>
<name>A0A6L2QA35_COPFO</name>
<dbReference type="InterPro" id="IPR043504">
    <property type="entry name" value="Peptidase_S1_PA_chymotrypsin"/>
</dbReference>
<accession>A0A6L2QA35</accession>
<keyword evidence="4" id="KW-1015">Disulfide bond</keyword>
<dbReference type="InterPro" id="IPR001254">
    <property type="entry name" value="Trypsin_dom"/>
</dbReference>
<keyword evidence="3" id="KW-0720">Serine protease</keyword>
<dbReference type="GO" id="GO:0004252">
    <property type="term" value="F:serine-type endopeptidase activity"/>
    <property type="evidence" value="ECO:0007669"/>
    <property type="project" value="InterPro"/>
</dbReference>
<organism evidence="6 7">
    <name type="scientific">Coptotermes formosanus</name>
    <name type="common">Formosan subterranean termite</name>
    <dbReference type="NCBI Taxonomy" id="36987"/>
    <lineage>
        <taxon>Eukaryota</taxon>
        <taxon>Metazoa</taxon>
        <taxon>Ecdysozoa</taxon>
        <taxon>Arthropoda</taxon>
        <taxon>Hexapoda</taxon>
        <taxon>Insecta</taxon>
        <taxon>Pterygota</taxon>
        <taxon>Neoptera</taxon>
        <taxon>Polyneoptera</taxon>
        <taxon>Dictyoptera</taxon>
        <taxon>Blattodea</taxon>
        <taxon>Blattoidea</taxon>
        <taxon>Termitoidae</taxon>
        <taxon>Rhinotermitidae</taxon>
        <taxon>Coptotermes</taxon>
    </lineage>
</organism>
<evidence type="ECO:0000313" key="6">
    <source>
        <dbReference type="EMBL" id="GFG39795.1"/>
    </source>
</evidence>
<dbReference type="InterPro" id="IPR050127">
    <property type="entry name" value="Serine_Proteases_S1"/>
</dbReference>
<evidence type="ECO:0000313" key="7">
    <source>
        <dbReference type="Proteomes" id="UP000502823"/>
    </source>
</evidence>
<dbReference type="InterPro" id="IPR009003">
    <property type="entry name" value="Peptidase_S1_PA"/>
</dbReference>
<dbReference type="PROSITE" id="PS50240">
    <property type="entry name" value="TRYPSIN_DOM"/>
    <property type="match status" value="1"/>
</dbReference>
<dbReference type="FunCoup" id="A0A6L2QA35">
    <property type="interactions" value="12"/>
</dbReference>
<keyword evidence="1" id="KW-0645">Protease</keyword>
<gene>
    <name evidence="6" type="ORF">Cfor_01710</name>
</gene>
<feature type="domain" description="Peptidase S1" evidence="5">
    <location>
        <begin position="1"/>
        <end position="212"/>
    </location>
</feature>
<dbReference type="SUPFAM" id="SSF50494">
    <property type="entry name" value="Trypsin-like serine proteases"/>
    <property type="match status" value="1"/>
</dbReference>
<evidence type="ECO:0000256" key="1">
    <source>
        <dbReference type="ARBA" id="ARBA00022670"/>
    </source>
</evidence>
<protein>
    <recommendedName>
        <fullName evidence="5">Peptidase S1 domain-containing protein</fullName>
    </recommendedName>
</protein>
<dbReference type="OrthoDB" id="60866at2759"/>